<comment type="caution">
    <text evidence="1">The sequence shown here is derived from an EMBL/GenBank/DDBJ whole genome shotgun (WGS) entry which is preliminary data.</text>
</comment>
<organism evidence="1 2">
    <name type="scientific">Camellia lanceoleosa</name>
    <dbReference type="NCBI Taxonomy" id="1840588"/>
    <lineage>
        <taxon>Eukaryota</taxon>
        <taxon>Viridiplantae</taxon>
        <taxon>Streptophyta</taxon>
        <taxon>Embryophyta</taxon>
        <taxon>Tracheophyta</taxon>
        <taxon>Spermatophyta</taxon>
        <taxon>Magnoliopsida</taxon>
        <taxon>eudicotyledons</taxon>
        <taxon>Gunneridae</taxon>
        <taxon>Pentapetalae</taxon>
        <taxon>asterids</taxon>
        <taxon>Ericales</taxon>
        <taxon>Theaceae</taxon>
        <taxon>Camellia</taxon>
    </lineage>
</organism>
<dbReference type="Proteomes" id="UP001060215">
    <property type="component" value="Chromosome 5"/>
</dbReference>
<keyword evidence="2" id="KW-1185">Reference proteome</keyword>
<sequence>MVMEVLQEDMGESTMQYTNHPFKSTTINPGGICAFCLQEKLRKLVSSSFPIPFFPSSSSSPSPSFRSDYVTTTTITSSRTLSVRQKASTNPNTNTNNNGCHYHHYQSKRTRIPFFLTQKKKPRHGLTCGLLFKQQIHHHHGGEAISWATHEHSGRGLRSFLPLEAI</sequence>
<dbReference type="EMBL" id="CM045762">
    <property type="protein sequence ID" value="KAI8010231.1"/>
    <property type="molecule type" value="Genomic_DNA"/>
</dbReference>
<accession>A0ACC0HAV2</accession>
<proteinExistence type="predicted"/>
<reference evidence="1 2" key="1">
    <citation type="journal article" date="2022" name="Plant J.">
        <title>Chromosome-level genome of Camellia lanceoleosa provides a valuable resource for understanding genome evolution and self-incompatibility.</title>
        <authorList>
            <person name="Gong W."/>
            <person name="Xiao S."/>
            <person name="Wang L."/>
            <person name="Liao Z."/>
            <person name="Chang Y."/>
            <person name="Mo W."/>
            <person name="Hu G."/>
            <person name="Li W."/>
            <person name="Zhao G."/>
            <person name="Zhu H."/>
            <person name="Hu X."/>
            <person name="Ji K."/>
            <person name="Xiang X."/>
            <person name="Song Q."/>
            <person name="Yuan D."/>
            <person name="Jin S."/>
            <person name="Zhang L."/>
        </authorList>
    </citation>
    <scope>NUCLEOTIDE SEQUENCE [LARGE SCALE GENOMIC DNA]</scope>
    <source>
        <strain evidence="1">SQ_2022a</strain>
    </source>
</reference>
<evidence type="ECO:0000313" key="2">
    <source>
        <dbReference type="Proteomes" id="UP001060215"/>
    </source>
</evidence>
<evidence type="ECO:0000313" key="1">
    <source>
        <dbReference type="EMBL" id="KAI8010231.1"/>
    </source>
</evidence>
<name>A0ACC0HAV2_9ERIC</name>
<gene>
    <name evidence="1" type="ORF">LOK49_LG06G03287</name>
</gene>
<protein>
    <submittedName>
        <fullName evidence="1">Uncharacterized protein</fullName>
    </submittedName>
</protein>